<dbReference type="PANTHER" id="PTHR12169:SF6">
    <property type="entry name" value="AFG1-LIKE ATPASE"/>
    <property type="match status" value="1"/>
</dbReference>
<proteinExistence type="inferred from homology"/>
<gene>
    <name evidence="4" type="ORF">VTL71DRAFT_422</name>
</gene>
<comment type="similarity">
    <text evidence="1">Belongs to the AFG1 ATPase family.</text>
</comment>
<dbReference type="PANTHER" id="PTHR12169">
    <property type="entry name" value="ATPASE N2B"/>
    <property type="match status" value="1"/>
</dbReference>
<evidence type="ECO:0000313" key="4">
    <source>
        <dbReference type="EMBL" id="KAL2075479.1"/>
    </source>
</evidence>
<dbReference type="Proteomes" id="UP001595075">
    <property type="component" value="Unassembled WGS sequence"/>
</dbReference>
<organism evidence="4 5">
    <name type="scientific">Oculimacula yallundae</name>
    <dbReference type="NCBI Taxonomy" id="86028"/>
    <lineage>
        <taxon>Eukaryota</taxon>
        <taxon>Fungi</taxon>
        <taxon>Dikarya</taxon>
        <taxon>Ascomycota</taxon>
        <taxon>Pezizomycotina</taxon>
        <taxon>Leotiomycetes</taxon>
        <taxon>Helotiales</taxon>
        <taxon>Ploettnerulaceae</taxon>
        <taxon>Oculimacula</taxon>
    </lineage>
</organism>
<comment type="caution">
    <text evidence="4">The sequence shown here is derived from an EMBL/GenBank/DDBJ whole genome shotgun (WGS) entry which is preliminary data.</text>
</comment>
<dbReference type="Gene3D" id="3.40.50.300">
    <property type="entry name" value="P-loop containing nucleotide triphosphate hydrolases"/>
    <property type="match status" value="1"/>
</dbReference>
<evidence type="ECO:0008006" key="6">
    <source>
        <dbReference type="Google" id="ProtNLM"/>
    </source>
</evidence>
<dbReference type="NCBIfam" id="NF040713">
    <property type="entry name" value="ZapE"/>
    <property type="match status" value="1"/>
</dbReference>
<dbReference type="InterPro" id="IPR027417">
    <property type="entry name" value="P-loop_NTPase"/>
</dbReference>
<keyword evidence="3" id="KW-0067">ATP-binding</keyword>
<sequence length="421" mass="46930">MSSNALQTAYQALLKRRRLTPNPGQLALVNRLTTLQTSLSNLKTSSSNPHAPLKGVYIYGDVGTGKSRIADLFASTLPSTVTHRRMHFYEFMMDIHARLHHARSSPTYSGDPLVQIGRDVRAESQVLCFDEFQVTDIADALILKRLFGAIWESGGVMVSTSNRPPENLYENGLNRDLFLPFIGELTRNCEVWRMEGKEDYRISKGAREGRVDVFFTDDREFDRSLRDCVGKREMERKVIPVLMSRQLVVMAAKSKDSKSLVVSSSFEDLCQNYLGSADYYALCKTTSVIYLTGLRKFASDELDFVRRFITLVDLAYETKTRIICLSSTPLFEVFSNIIPRELHVQGQLKEALGRQMTVKGEGGSSSSMMSTFIGEMEWSATGLAEASLATGGAGETDVGFAVGRAVSRLYEMGSRDYGVSD</sequence>
<dbReference type="SUPFAM" id="SSF52540">
    <property type="entry name" value="P-loop containing nucleoside triphosphate hydrolases"/>
    <property type="match status" value="1"/>
</dbReference>
<dbReference type="InterPro" id="IPR005654">
    <property type="entry name" value="ATPase_AFG1-like"/>
</dbReference>
<dbReference type="Pfam" id="PF03969">
    <property type="entry name" value="AFG1_ATPase"/>
    <property type="match status" value="1"/>
</dbReference>
<evidence type="ECO:0000256" key="2">
    <source>
        <dbReference type="ARBA" id="ARBA00022741"/>
    </source>
</evidence>
<evidence type="ECO:0000313" key="5">
    <source>
        <dbReference type="Proteomes" id="UP001595075"/>
    </source>
</evidence>
<accession>A0ABR4D004</accession>
<protein>
    <recommendedName>
        <fullName evidence="6">AFG1-like ATPase</fullName>
    </recommendedName>
</protein>
<dbReference type="EMBL" id="JAZHXI010000001">
    <property type="protein sequence ID" value="KAL2075479.1"/>
    <property type="molecule type" value="Genomic_DNA"/>
</dbReference>
<evidence type="ECO:0000256" key="1">
    <source>
        <dbReference type="ARBA" id="ARBA00010322"/>
    </source>
</evidence>
<reference evidence="4 5" key="1">
    <citation type="journal article" date="2024" name="Commun. Biol.">
        <title>Comparative genomic analysis of thermophilic fungi reveals convergent evolutionary adaptations and gene losses.</title>
        <authorList>
            <person name="Steindorff A.S."/>
            <person name="Aguilar-Pontes M.V."/>
            <person name="Robinson A.J."/>
            <person name="Andreopoulos B."/>
            <person name="LaButti K."/>
            <person name="Kuo A."/>
            <person name="Mondo S."/>
            <person name="Riley R."/>
            <person name="Otillar R."/>
            <person name="Haridas S."/>
            <person name="Lipzen A."/>
            <person name="Grimwood J."/>
            <person name="Schmutz J."/>
            <person name="Clum A."/>
            <person name="Reid I.D."/>
            <person name="Moisan M.C."/>
            <person name="Butler G."/>
            <person name="Nguyen T.T.M."/>
            <person name="Dewar K."/>
            <person name="Conant G."/>
            <person name="Drula E."/>
            <person name="Henrissat B."/>
            <person name="Hansel C."/>
            <person name="Singer S."/>
            <person name="Hutchinson M.I."/>
            <person name="de Vries R.P."/>
            <person name="Natvig D.O."/>
            <person name="Powell A.J."/>
            <person name="Tsang A."/>
            <person name="Grigoriev I.V."/>
        </authorList>
    </citation>
    <scope>NUCLEOTIDE SEQUENCE [LARGE SCALE GENOMIC DNA]</scope>
    <source>
        <strain evidence="4 5">CBS 494.80</strain>
    </source>
</reference>
<name>A0ABR4D004_9HELO</name>
<keyword evidence="5" id="KW-1185">Reference proteome</keyword>
<keyword evidence="2" id="KW-0547">Nucleotide-binding</keyword>
<evidence type="ECO:0000256" key="3">
    <source>
        <dbReference type="ARBA" id="ARBA00022840"/>
    </source>
</evidence>